<dbReference type="NCBIfam" id="TIGR01488">
    <property type="entry name" value="HAD-SF-IB"/>
    <property type="match status" value="1"/>
</dbReference>
<keyword evidence="1" id="KW-0378">Hydrolase</keyword>
<organism evidence="2 3">
    <name type="scientific">Candidatus Dactylopiibacterium carminicum</name>
    <dbReference type="NCBI Taxonomy" id="857335"/>
    <lineage>
        <taxon>Bacteria</taxon>
        <taxon>Pseudomonadati</taxon>
        <taxon>Pseudomonadota</taxon>
        <taxon>Betaproteobacteria</taxon>
        <taxon>Rhodocyclales</taxon>
        <taxon>Rhodocyclaceae</taxon>
        <taxon>Candidatus Dactylopiibacterium</taxon>
    </lineage>
</organism>
<evidence type="ECO:0000313" key="4">
    <source>
        <dbReference type="Proteomes" id="UP000623509"/>
    </source>
</evidence>
<accession>A0A272EPN3</accession>
<comment type="caution">
    <text evidence="2">The sequence shown here is derived from an EMBL/GenBank/DDBJ whole genome shotgun (WGS) entry which is preliminary data.</text>
</comment>
<proteinExistence type="predicted"/>
<gene>
    <name evidence="1" type="ORF">BGI27_08690</name>
    <name evidence="2" type="ORF">CGU29_15235</name>
</gene>
<dbReference type="OrthoDB" id="9784466at2"/>
<dbReference type="SUPFAM" id="SSF56784">
    <property type="entry name" value="HAD-like"/>
    <property type="match status" value="1"/>
</dbReference>
<keyword evidence="4" id="KW-1185">Reference proteome</keyword>
<name>A0A272EPN3_9RHOO</name>
<protein>
    <submittedName>
        <fullName evidence="1">HAD-IB family hydrolase</fullName>
    </submittedName>
    <submittedName>
        <fullName evidence="2">Phosphoserine phosphatase</fullName>
    </submittedName>
</protein>
<dbReference type="CDD" id="cd02612">
    <property type="entry name" value="HAD_PGPPase"/>
    <property type="match status" value="1"/>
</dbReference>
<evidence type="ECO:0000313" key="1">
    <source>
        <dbReference type="EMBL" id="KAF7599257.1"/>
    </source>
</evidence>
<dbReference type="GO" id="GO:0016787">
    <property type="term" value="F:hydrolase activity"/>
    <property type="evidence" value="ECO:0007669"/>
    <property type="project" value="UniProtKB-KW"/>
</dbReference>
<dbReference type="AlphaFoldDB" id="A0A272EPN3"/>
<evidence type="ECO:0000313" key="2">
    <source>
        <dbReference type="EMBL" id="PAS91650.1"/>
    </source>
</evidence>
<dbReference type="EMBL" id="MDUX01000024">
    <property type="protein sequence ID" value="KAF7599257.1"/>
    <property type="molecule type" value="Genomic_DNA"/>
</dbReference>
<dbReference type="NCBIfam" id="TIGR01490">
    <property type="entry name" value="HAD-SF-IB-hyp1"/>
    <property type="match status" value="1"/>
</dbReference>
<dbReference type="Pfam" id="PF12710">
    <property type="entry name" value="HAD"/>
    <property type="match status" value="1"/>
</dbReference>
<dbReference type="EMBL" id="NMRN01000068">
    <property type="protein sequence ID" value="PAS91650.1"/>
    <property type="molecule type" value="Genomic_DNA"/>
</dbReference>
<reference evidence="1 4" key="1">
    <citation type="submission" date="2016-08" db="EMBL/GenBank/DDBJ databases">
        <title>Candidatus Dactylopiibacterium carminicum genome sequence.</title>
        <authorList>
            <person name="Ramirez-Puebla S.T."/>
            <person name="Ormeno-Orrillo E."/>
            <person name="Vera-Ponce De Leon A."/>
            <person name="Luis L."/>
            <person name="Sanchez-Flores A."/>
            <person name="Monica R."/>
            <person name="Martinez-Romero E."/>
        </authorList>
    </citation>
    <scope>NUCLEOTIDE SEQUENCE [LARGE SCALE GENOMIC DNA]</scope>
    <source>
        <strain evidence="1">END1</strain>
    </source>
</reference>
<dbReference type="Proteomes" id="UP000623509">
    <property type="component" value="Unassembled WGS sequence"/>
</dbReference>
<dbReference type="InterPro" id="IPR036412">
    <property type="entry name" value="HAD-like_sf"/>
</dbReference>
<dbReference type="Gene3D" id="1.20.1440.100">
    <property type="entry name" value="SG protein - dephosphorylation function"/>
    <property type="match status" value="1"/>
</dbReference>
<dbReference type="Proteomes" id="UP000216107">
    <property type="component" value="Unassembled WGS sequence"/>
</dbReference>
<dbReference type="Gene3D" id="3.40.50.1000">
    <property type="entry name" value="HAD superfamily/HAD-like"/>
    <property type="match status" value="1"/>
</dbReference>
<dbReference type="InterPro" id="IPR023214">
    <property type="entry name" value="HAD_sf"/>
</dbReference>
<evidence type="ECO:0000313" key="3">
    <source>
        <dbReference type="Proteomes" id="UP000216107"/>
    </source>
</evidence>
<dbReference type="RefSeq" id="WP_095524499.1">
    <property type="nucleotide sequence ID" value="NZ_MDUX01000024.1"/>
</dbReference>
<dbReference type="InterPro" id="IPR006385">
    <property type="entry name" value="HAD_hydro_SerB1"/>
</dbReference>
<sequence>MNLALFDLDNTLLDGDSDHAWGQFLCDQGIVDAAEYKARNDAFYEQYKAGTLDIDAFLEFVLAPLAGKPREELQALHDRFMNDVIFGMVNPLGQELVRWHIDQGDLCAVVTATHAFITAPIVRYFYHVPHLIATIPALENGLFTGKPRGIPAFRAGKIARVEAWLESMALDFSSFDKSWFYSDSSNDIPLLERVSEPVAVDPCPALRLRAESLGWPIISLRGRDEDGAGEGIILHA</sequence>
<reference evidence="2 3" key="2">
    <citation type="submission" date="2017-07" db="EMBL/GenBank/DDBJ databases">
        <title>Candidatus Dactylopiibacterium carminicum, a nitrogen-fixing symbiont of the cochineal insect Dactylopius coccus and Dactylopius opuntiae (Hemiptera: Coccoidea: Dactylopiidae).</title>
        <authorList>
            <person name="Vera A."/>
        </authorList>
    </citation>
    <scope>NUCLEOTIDE SEQUENCE [LARGE SCALE GENOMIC DNA]</scope>
    <source>
        <strain evidence="2 3">NFDCM</strain>
    </source>
</reference>